<gene>
    <name evidence="4" type="ORF">DU500_05755</name>
</gene>
<feature type="domain" description="PKD" evidence="3">
    <location>
        <begin position="1354"/>
        <end position="1414"/>
    </location>
</feature>
<dbReference type="SUPFAM" id="SSF50998">
    <property type="entry name" value="Quinoprotein alcohol dehydrogenase-like"/>
    <property type="match status" value="2"/>
</dbReference>
<dbReference type="GeneID" id="37282870"/>
<dbReference type="InterPro" id="IPR022409">
    <property type="entry name" value="PKD/Chitinase_dom"/>
</dbReference>
<dbReference type="Pfam" id="PF13360">
    <property type="entry name" value="PQQ_2"/>
    <property type="match status" value="1"/>
</dbReference>
<organism evidence="4 5">
    <name type="scientific">Haloplanus rubicundus</name>
    <dbReference type="NCBI Taxonomy" id="1547898"/>
    <lineage>
        <taxon>Archaea</taxon>
        <taxon>Methanobacteriati</taxon>
        <taxon>Methanobacteriota</taxon>
        <taxon>Stenosarchaea group</taxon>
        <taxon>Halobacteria</taxon>
        <taxon>Halobacteriales</taxon>
        <taxon>Haloferacaceae</taxon>
        <taxon>Haloplanus</taxon>
    </lineage>
</organism>
<evidence type="ECO:0000313" key="4">
    <source>
        <dbReference type="EMBL" id="AXG05986.1"/>
    </source>
</evidence>
<feature type="domain" description="PKD" evidence="3">
    <location>
        <begin position="1704"/>
        <end position="1771"/>
    </location>
</feature>
<dbReference type="Gene3D" id="2.130.10.10">
    <property type="entry name" value="YVTN repeat-like/Quinoprotein amine dehydrogenase"/>
    <property type="match status" value="1"/>
</dbReference>
<dbReference type="InterPro" id="IPR011047">
    <property type="entry name" value="Quinoprotein_ADH-like_sf"/>
</dbReference>
<feature type="coiled-coil region" evidence="1">
    <location>
        <begin position="471"/>
        <end position="498"/>
    </location>
</feature>
<dbReference type="InterPro" id="IPR015943">
    <property type="entry name" value="WD40/YVTN_repeat-like_dom_sf"/>
</dbReference>
<evidence type="ECO:0000256" key="2">
    <source>
        <dbReference type="SAM" id="MobiDB-lite"/>
    </source>
</evidence>
<dbReference type="SMART" id="SM00564">
    <property type="entry name" value="PQQ"/>
    <property type="match status" value="6"/>
</dbReference>
<dbReference type="Gene3D" id="2.60.40.10">
    <property type="entry name" value="Immunoglobulins"/>
    <property type="match status" value="8"/>
</dbReference>
<dbReference type="OrthoDB" id="8638at2157"/>
<feature type="compositionally biased region" description="Gly residues" evidence="2">
    <location>
        <begin position="169"/>
        <end position="181"/>
    </location>
</feature>
<proteinExistence type="predicted"/>
<feature type="domain" description="PKD" evidence="3">
    <location>
        <begin position="1498"/>
        <end position="1588"/>
    </location>
</feature>
<feature type="region of interest" description="Disordered" evidence="2">
    <location>
        <begin position="1201"/>
        <end position="1229"/>
    </location>
</feature>
<dbReference type="InterPro" id="IPR018391">
    <property type="entry name" value="PQQ_b-propeller_rpt"/>
</dbReference>
<dbReference type="PANTHER" id="PTHR34512:SF30">
    <property type="entry name" value="OUTER MEMBRANE PROTEIN ASSEMBLY FACTOR BAMB"/>
    <property type="match status" value="1"/>
</dbReference>
<feature type="domain" description="PKD" evidence="3">
    <location>
        <begin position="1771"/>
        <end position="1853"/>
    </location>
</feature>
<feature type="region of interest" description="Disordered" evidence="2">
    <location>
        <begin position="167"/>
        <end position="201"/>
    </location>
</feature>
<protein>
    <submittedName>
        <fullName evidence="4">PKD domain-containing protein</fullName>
    </submittedName>
</protein>
<dbReference type="Pfam" id="PF00801">
    <property type="entry name" value="PKD"/>
    <property type="match status" value="1"/>
</dbReference>
<dbReference type="Pfam" id="PF18911">
    <property type="entry name" value="PKD_4"/>
    <property type="match status" value="6"/>
</dbReference>
<reference evidence="4 5" key="1">
    <citation type="submission" date="2018-07" db="EMBL/GenBank/DDBJ databases">
        <title>Genome sequences of Haloplanus sp. CBA1113.</title>
        <authorList>
            <person name="Kim Y.B."/>
            <person name="Roh S.W."/>
        </authorList>
    </citation>
    <scope>NUCLEOTIDE SEQUENCE [LARGE SCALE GENOMIC DNA]</scope>
    <source>
        <strain evidence="4 5">CBA1113</strain>
    </source>
</reference>
<dbReference type="SMART" id="SM00089">
    <property type="entry name" value="PKD"/>
    <property type="match status" value="8"/>
</dbReference>
<dbReference type="PROSITE" id="PS50093">
    <property type="entry name" value="PKD"/>
    <property type="match status" value="6"/>
</dbReference>
<evidence type="ECO:0000313" key="5">
    <source>
        <dbReference type="Proteomes" id="UP000253273"/>
    </source>
</evidence>
<dbReference type="InterPro" id="IPR013783">
    <property type="entry name" value="Ig-like_fold"/>
</dbReference>
<dbReference type="InterPro" id="IPR000601">
    <property type="entry name" value="PKD_dom"/>
</dbReference>
<accession>A0A345E1B4</accession>
<evidence type="ECO:0000256" key="1">
    <source>
        <dbReference type="SAM" id="Coils"/>
    </source>
</evidence>
<keyword evidence="1" id="KW-0175">Coiled coil</keyword>
<dbReference type="InterPro" id="IPR035986">
    <property type="entry name" value="PKD_dom_sf"/>
</dbReference>
<feature type="domain" description="PKD" evidence="3">
    <location>
        <begin position="1410"/>
        <end position="1494"/>
    </location>
</feature>
<evidence type="ECO:0000259" key="3">
    <source>
        <dbReference type="PROSITE" id="PS50093"/>
    </source>
</evidence>
<dbReference type="PANTHER" id="PTHR34512">
    <property type="entry name" value="CELL SURFACE PROTEIN"/>
    <property type="match status" value="1"/>
</dbReference>
<dbReference type="InterPro" id="IPR002372">
    <property type="entry name" value="PQQ_rpt_dom"/>
</dbReference>
<dbReference type="KEGG" id="haj:DU500_05755"/>
<feature type="region of interest" description="Disordered" evidence="2">
    <location>
        <begin position="890"/>
        <end position="918"/>
    </location>
</feature>
<dbReference type="CDD" id="cd00146">
    <property type="entry name" value="PKD"/>
    <property type="match status" value="7"/>
</dbReference>
<dbReference type="RefSeq" id="WP_114585132.1">
    <property type="nucleotide sequence ID" value="NZ_CP031150.1"/>
</dbReference>
<feature type="domain" description="PKD" evidence="3">
    <location>
        <begin position="1625"/>
        <end position="1666"/>
    </location>
</feature>
<dbReference type="SUPFAM" id="SSF49299">
    <property type="entry name" value="PKD domain"/>
    <property type="match status" value="7"/>
</dbReference>
<dbReference type="Proteomes" id="UP000253273">
    <property type="component" value="Chromosome"/>
</dbReference>
<sequence>MNRQRLALVVAALTVTATIPMTGAFSSVSADRTVSVAVVGDESAYLGLEPTDAPDGGHARISGGELQLVFDGSATGVSGEGLNPNAETLFTDVFRVTNRGSQTVGVSIENSSSRVRFHADDGTQLDGSGAVTLAPGDSTTVDIRFETGRNAAVESLSNLTIRASADLVGEGGAPPDGGVPGTPGDVRTNRSNGGVTATGTVDAGESVTFDLGDVSAEDNATVDSVRIDYTQRTAVNTTVTAESEPEAVPAPANGTVLRYLNVSHPETPDAAIDGATVRFVVPRDDDPSGIDLLRYDSATNRWETTSTSVSFVRNTSAGAVYEAQVDELSVLAVVEAARSLIVTSRSVQLPVNATPIANPESAYPTVVYRTYRTRALSATWWNERATRNADEAAAVIRDQLRIETQVKSSLTGTLAEYADTLLRSALHLSGVSTLLTTLTTLLNASDFLGSLGPAIQQKAVAIHVDPGTESYHQLRSHLDELEQNTEAYKAAVAREDAAAQRELLRERERLIRETYVLLPSYLDDVHRDVVGNAAGMEDPRAYSAIRSNVESLRMQLLGDYKLTTQRLYGASKTDLPKETPMPTHGWVAFGNAKVYDTMDYRDDYVVLRLDASRAVQAGEDVTLTVEGANVSNMEAVVRADRPDRPRTATGRQFDDGGVRRSIQLSDPEETMYVVVRADGGLGPLNVLASSSARVRLSVAERAGADIQRPHADLVTGPDPVTLEDGDVVYPTNDSETDLVWQLWDDKTPTTDIEYRLRVDDGSGFTSWTTWRTAPSDGRVSPQLTYGRGLTRVQLQVRDGVGRTAVRNADVVVSEGVPQTAVAAPADDESNVAYVRVLPDVRVERVDLQYRRVGNASWTDWKTVDDTRGFGRITVPITGEVQVRARATGLDGETGEWGTETLTYRPPDTTPPSIDRTAAPPVREVPIDGESRERRVPAGDAATLRWTLSDDRTANGSVEYRLRVGGSWTAWAPTGDGTVETTVPLDGGGTTVELAARDGAGNVANRTVRLARDPVAPTVDLVGTPPVGRVTVDGERRSARVTRAESASLRWSVSDVATPDGNVEYRLRVGGTWTDWRPTGNGTVAADVALDGDPVSVTVAVRDRAGNVANRTVWLARDTDAPAVDVTARPDVEGVIVNATADEPLRSVELQYRRAGTTEWRSSETLPSAGRRTVDLDAIGQFEIRARGIDVAGNVGPWSAPATAASLRPERSAPIGDGPRRIGSGDGTGYDLEDVPEDVRDGYVAYNAFVDQIDGELLLDMYVVTREGNEIPITEVTLTEERNQTVAADLPGTLTRGDRLRVDVEGNGTVVLSSARAIGPRPAVPTVQATPANVTVGEEVRLAVDPDWPGASYVTSYEWDRDGDGSYELTTDGPNVTVSYATPGARNVTLRVTDVFGATGTNDTTVRVNAPPSAAIAGETSVRTGERAGLNATSSADPDGRLTAYEWDIDDDGTAERTGRSVAVAFEDDGTYPVTLTVVDDDGATDTHTRTVTVENRAPRGRATVTETTPTVDQSVTFEAVDLRDPDGTVSSVAWDLDGDGTYEAQGSSVETAFAEPGNRTVRLRVTDDDGASDTTTLTIDVNVPPTPALSVPEAVRTNETATLDGSASVDPDGDVVAYELRIVGIGDGREAPTWNRSFADDGTYRIELTVTDDQGATATVTRNLTVRNRAPRAAAALVTPEEESPLPISENRSGVAVVGATERFDAGESRDPDGEVVSVAWDLDGDGSFERDGTTIRTTFTEPGPRTVRVKVTDDDGASNTTALDIDVDAPPIPSLSVPETVRTGEAVRLNGSASVDPDGTVVAYGWLVAGELVGPETATWNRTFADDGTYRIGLVVADDQGATATVTRNLTVRNRPPRVSVNPPRVNVTLTDDEPATVSIGVNATDADGTIRERTVRVIDPADNVTIRTPTDGDLEVTVDRPGEWTVSGVAVDDDGAETVTNGTVRVIAEPDVSVSVDGEPTVGEPVTLRANVAAADGEALDYTWFVDGERLTGRNVTITPDESGPLTVELEVVGDDGLDASATRTLEIAPRLDVRLRSEPILGGHVVSSVADVNASGRSAVEDDAFSYEWDLDGDGTYAVDGDRVADRPVQEPGTYTVGVRVTGPNGTVATDRETVTVASVDRTTPVEWNVTDGADGIAYGPDRVFVAIDQGLEPPENASVYALDKRTGTLEWRTEVPVDGDDVRYANGSLAVWGEGAAAVDPVSGDVEWSVRMDGYTTLRPTPDVFVVAGIRTVTAIDRTTGETRWSRSTDGDVYDTPVVDSGLVAYWTQNYSDGVVRSPIVVRDAATGEVRWRLDRQGGSPVIAGFADGALIAAYDGSLVAHDATNGSVRWSREMPNRSVEYGYVQQLTLANGTVFAATSAYPETYVTAITTDGTRLWTRETRDISELLATDGSVLTASEDGRVVARNTTDGTRRWEADAELGWLWQSRLVDGHLLLRGPERATVVDVADAGTVEWQAQISVGAGQNIDVDGGNLRFDEGTVYVRTGGGVYAVTVTGTDATAGALSSPPTARLAADT</sequence>
<dbReference type="EMBL" id="CP031150">
    <property type="protein sequence ID" value="AXG05986.1"/>
    <property type="molecule type" value="Genomic_DNA"/>
</dbReference>
<keyword evidence="5" id="KW-1185">Reference proteome</keyword>
<feature type="compositionally biased region" description="Low complexity" evidence="2">
    <location>
        <begin position="890"/>
        <end position="902"/>
    </location>
</feature>
<name>A0A345E1B4_9EURY</name>